<evidence type="ECO:0000313" key="2">
    <source>
        <dbReference type="EMBL" id="EWY79549.1"/>
    </source>
</evidence>
<feature type="compositionally biased region" description="Acidic residues" evidence="1">
    <location>
        <begin position="51"/>
        <end position="67"/>
    </location>
</feature>
<proteinExistence type="predicted"/>
<evidence type="ECO:0008006" key="4">
    <source>
        <dbReference type="Google" id="ProtNLM"/>
    </source>
</evidence>
<feature type="region of interest" description="Disordered" evidence="1">
    <location>
        <begin position="245"/>
        <end position="417"/>
    </location>
</feature>
<sequence length="607" mass="66423">MTSLIIDSEQRKLLQSFTPASQPETASLHDKEAHSALGRSRDTAICIPSDVESDTEDKDDASQELDDSQSYATRTSTPDYLDLTATKYGTTESEATIGANTASAVSPTQAHATPAWPNEPKESHLANAGLSQQSCGMNRFLVGNTSTKCQDVNFATPPTSPESQPYPVAADGKQLRPEPVSQQGNMMVDAVSYYDVCHSSQGHRDSLSIGAHSPRTACPVEVVQASLQENEIPAGESCHDAIPEVRTPFPAKSSDESYQGQVLDDTSSASTHVESEATEAGSGSDAEMSSTAPSLRLLRHKSSQMHETMQSKDGDAGSEDSGDEDGLDGLVSHHREENSSSLPDVEDPGSEDDDLDDVHQGRKRRKVSKSLSCAVRSTATSSRSPRQIRSATHATQLPSGIRTSKRDSHSPIPSPATPALSCADMFLARFEEWPLRDVLLKRITEGGKTTFQLQFEWDPVSCQPHAGRSVSHLKKRKRLRGTLRSASKSSSGRWPPEGNNISSTPDTIHVAEDGVGDGSSDDNLSTSSNFEDNSDSDREPRHQTFQRKKTQRRRWTTKDEVLLRQLKHDMLSDCEIATRLRRTESGVKQHWDIMEKARRCREKTKDV</sequence>
<protein>
    <recommendedName>
        <fullName evidence="4">Myb-like domain-containing protein</fullName>
    </recommendedName>
</protein>
<feature type="compositionally biased region" description="Basic and acidic residues" evidence="1">
    <location>
        <begin position="27"/>
        <end position="42"/>
    </location>
</feature>
<feature type="compositionally biased region" description="Acidic residues" evidence="1">
    <location>
        <begin position="316"/>
        <end position="327"/>
    </location>
</feature>
<feature type="compositionally biased region" description="Acidic residues" evidence="1">
    <location>
        <begin position="344"/>
        <end position="356"/>
    </location>
</feature>
<feature type="compositionally biased region" description="Polar residues" evidence="1">
    <location>
        <begin position="369"/>
        <end position="402"/>
    </location>
</feature>
<reference evidence="2 3" key="1">
    <citation type="submission" date="2011-06" db="EMBL/GenBank/DDBJ databases">
        <title>The Genome Sequence of Fusarium oxysporum FOSC 3-a.</title>
        <authorList>
            <consortium name="The Broad Institute Genome Sequencing Platform"/>
            <person name="Ma L.-J."/>
            <person name="Gale L.R."/>
            <person name="Schwartz D.C."/>
            <person name="Zhou S."/>
            <person name="Corby-Kistler H."/>
            <person name="Young S.K."/>
            <person name="Zeng Q."/>
            <person name="Gargeya S."/>
            <person name="Fitzgerald M."/>
            <person name="Haas B."/>
            <person name="Abouelleil A."/>
            <person name="Alvarado L."/>
            <person name="Arachchi H.M."/>
            <person name="Berlin A."/>
            <person name="Brown A."/>
            <person name="Chapman S.B."/>
            <person name="Chen Z."/>
            <person name="Dunbar C."/>
            <person name="Freedman E."/>
            <person name="Gearin G."/>
            <person name="Gellesch M."/>
            <person name="Goldberg J."/>
            <person name="Griggs A."/>
            <person name="Gujja S."/>
            <person name="Heiman D."/>
            <person name="Howarth C."/>
            <person name="Larson L."/>
            <person name="Lui A."/>
            <person name="MacDonald P.J.P."/>
            <person name="Mehta T."/>
            <person name="Montmayeur A."/>
            <person name="Murphy C."/>
            <person name="Neiman D."/>
            <person name="Pearson M."/>
            <person name="Priest M."/>
            <person name="Roberts A."/>
            <person name="Saif S."/>
            <person name="Shea T."/>
            <person name="Shenoy N."/>
            <person name="Sisk P."/>
            <person name="Stolte C."/>
            <person name="Sykes S."/>
            <person name="Wortman J."/>
            <person name="Nusbaum C."/>
            <person name="Birren B."/>
        </authorList>
    </citation>
    <scope>NUCLEOTIDE SEQUENCE [LARGE SCALE GENOMIC DNA]</scope>
    <source>
        <strain evidence="3">FOSC 3-a</strain>
    </source>
</reference>
<feature type="compositionally biased region" description="Basic residues" evidence="1">
    <location>
        <begin position="471"/>
        <end position="481"/>
    </location>
</feature>
<name>W9HEW7_FUSOX</name>
<feature type="region of interest" description="Disordered" evidence="1">
    <location>
        <begin position="463"/>
        <end position="554"/>
    </location>
</feature>
<dbReference type="AlphaFoldDB" id="W9HEW7"/>
<dbReference type="OrthoDB" id="5153959at2759"/>
<dbReference type="Proteomes" id="UP000030753">
    <property type="component" value="Unassembled WGS sequence"/>
</dbReference>
<feature type="region of interest" description="Disordered" evidence="1">
    <location>
        <begin position="16"/>
        <end position="77"/>
    </location>
</feature>
<feature type="compositionally biased region" description="Polar residues" evidence="1">
    <location>
        <begin position="16"/>
        <end position="25"/>
    </location>
</feature>
<feature type="compositionally biased region" description="Polar residues" evidence="1">
    <location>
        <begin position="68"/>
        <end position="77"/>
    </location>
</feature>
<accession>W9HEW7</accession>
<evidence type="ECO:0000313" key="3">
    <source>
        <dbReference type="Proteomes" id="UP000030753"/>
    </source>
</evidence>
<evidence type="ECO:0000256" key="1">
    <source>
        <dbReference type="SAM" id="MobiDB-lite"/>
    </source>
</evidence>
<dbReference type="EMBL" id="JH717861">
    <property type="protein sequence ID" value="EWY79549.1"/>
    <property type="molecule type" value="Genomic_DNA"/>
</dbReference>
<feature type="compositionally biased region" description="Polar residues" evidence="1">
    <location>
        <begin position="521"/>
        <end position="531"/>
    </location>
</feature>
<gene>
    <name evidence="2" type="ORF">FOYG_17295</name>
</gene>
<dbReference type="HOGENOM" id="CLU_018686_0_0_1"/>
<organism evidence="2 3">
    <name type="scientific">Fusarium oxysporum NRRL 32931</name>
    <dbReference type="NCBI Taxonomy" id="660029"/>
    <lineage>
        <taxon>Eukaryota</taxon>
        <taxon>Fungi</taxon>
        <taxon>Dikarya</taxon>
        <taxon>Ascomycota</taxon>
        <taxon>Pezizomycotina</taxon>
        <taxon>Sordariomycetes</taxon>
        <taxon>Hypocreomycetidae</taxon>
        <taxon>Hypocreales</taxon>
        <taxon>Nectriaceae</taxon>
        <taxon>Fusarium</taxon>
        <taxon>Fusarium oxysporum species complex</taxon>
    </lineage>
</organism>
<feature type="compositionally biased region" description="Polar residues" evidence="1">
    <location>
        <begin position="256"/>
        <end position="272"/>
    </location>
</feature>
<feature type="compositionally biased region" description="Basic residues" evidence="1">
    <location>
        <begin position="544"/>
        <end position="554"/>
    </location>
</feature>